<evidence type="ECO:0000313" key="3">
    <source>
        <dbReference type="Proteomes" id="UP001054857"/>
    </source>
</evidence>
<dbReference type="Proteomes" id="UP001054857">
    <property type="component" value="Unassembled WGS sequence"/>
</dbReference>
<gene>
    <name evidence="2" type="ORF">Agub_g6715</name>
</gene>
<evidence type="ECO:0000313" key="2">
    <source>
        <dbReference type="EMBL" id="GFR45346.1"/>
    </source>
</evidence>
<feature type="compositionally biased region" description="Low complexity" evidence="1">
    <location>
        <begin position="96"/>
        <end position="112"/>
    </location>
</feature>
<dbReference type="AlphaFoldDB" id="A0AAD3DT10"/>
<accession>A0AAD3DT10</accession>
<name>A0AAD3DT10_9CHLO</name>
<proteinExistence type="predicted"/>
<dbReference type="EMBL" id="BMAR01000009">
    <property type="protein sequence ID" value="GFR45346.1"/>
    <property type="molecule type" value="Genomic_DNA"/>
</dbReference>
<feature type="non-terminal residue" evidence="2">
    <location>
        <position position="1"/>
    </location>
</feature>
<keyword evidence="3" id="KW-1185">Reference proteome</keyword>
<feature type="non-terminal residue" evidence="2">
    <location>
        <position position="177"/>
    </location>
</feature>
<comment type="caution">
    <text evidence="2">The sequence shown here is derived from an EMBL/GenBank/DDBJ whole genome shotgun (WGS) entry which is preliminary data.</text>
</comment>
<evidence type="ECO:0000256" key="1">
    <source>
        <dbReference type="SAM" id="MobiDB-lite"/>
    </source>
</evidence>
<reference evidence="2 3" key="1">
    <citation type="journal article" date="2021" name="Sci. Rep.">
        <title>Genome sequencing of the multicellular alga Astrephomene provides insights into convergent evolution of germ-soma differentiation.</title>
        <authorList>
            <person name="Yamashita S."/>
            <person name="Yamamoto K."/>
            <person name="Matsuzaki R."/>
            <person name="Suzuki S."/>
            <person name="Yamaguchi H."/>
            <person name="Hirooka S."/>
            <person name="Minakuchi Y."/>
            <person name="Miyagishima S."/>
            <person name="Kawachi M."/>
            <person name="Toyoda A."/>
            <person name="Nozaki H."/>
        </authorList>
    </citation>
    <scope>NUCLEOTIDE SEQUENCE [LARGE SCALE GENOMIC DNA]</scope>
    <source>
        <strain evidence="2 3">NIES-4017</strain>
    </source>
</reference>
<feature type="region of interest" description="Disordered" evidence="1">
    <location>
        <begin position="156"/>
        <end position="177"/>
    </location>
</feature>
<sequence>TPEPHWLDMYLAACQPMLRALCFSQLASLAVSLGRLGVAPPEHWVQELLQAAEVALPSAGSAGKVAAVLTWVAEEGRVVPDAAWVGAALQQIHSLMQQPQPQPQHPSQQQPDSHPPSSPLLSPSQATDVAWAVATLGYRPAQPLLDGLAAATLGRASWGGAAGGGGEGATAAAAEEA</sequence>
<organism evidence="2 3">
    <name type="scientific">Astrephomene gubernaculifera</name>
    <dbReference type="NCBI Taxonomy" id="47775"/>
    <lineage>
        <taxon>Eukaryota</taxon>
        <taxon>Viridiplantae</taxon>
        <taxon>Chlorophyta</taxon>
        <taxon>core chlorophytes</taxon>
        <taxon>Chlorophyceae</taxon>
        <taxon>CS clade</taxon>
        <taxon>Chlamydomonadales</taxon>
        <taxon>Astrephomenaceae</taxon>
        <taxon>Astrephomene</taxon>
    </lineage>
</organism>
<feature type="region of interest" description="Disordered" evidence="1">
    <location>
        <begin position="96"/>
        <end position="124"/>
    </location>
</feature>
<protein>
    <submittedName>
        <fullName evidence="2">Uncharacterized protein</fullName>
    </submittedName>
</protein>